<organism evidence="2 3">
    <name type="scientific">Hyella patelloides LEGE 07179</name>
    <dbReference type="NCBI Taxonomy" id="945734"/>
    <lineage>
        <taxon>Bacteria</taxon>
        <taxon>Bacillati</taxon>
        <taxon>Cyanobacteriota</taxon>
        <taxon>Cyanophyceae</taxon>
        <taxon>Pleurocapsales</taxon>
        <taxon>Hyellaceae</taxon>
        <taxon>Hyella</taxon>
    </lineage>
</organism>
<proteinExistence type="predicted"/>
<evidence type="ECO:0000256" key="1">
    <source>
        <dbReference type="SAM" id="MobiDB-lite"/>
    </source>
</evidence>
<dbReference type="AlphaFoldDB" id="A0A563W080"/>
<dbReference type="Proteomes" id="UP000320055">
    <property type="component" value="Unassembled WGS sequence"/>
</dbReference>
<evidence type="ECO:0000313" key="2">
    <source>
        <dbReference type="EMBL" id="VEP17089.1"/>
    </source>
</evidence>
<feature type="region of interest" description="Disordered" evidence="1">
    <location>
        <begin position="22"/>
        <end position="43"/>
    </location>
</feature>
<accession>A0A563W080</accession>
<sequence length="43" mass="5042">MRNIIFQKSTQMIEFELLKRGDNPQDNLGDNLGDNRQTLTRYG</sequence>
<name>A0A563W080_9CYAN</name>
<reference evidence="2 3" key="1">
    <citation type="submission" date="2019-01" db="EMBL/GenBank/DDBJ databases">
        <authorList>
            <person name="Brito A."/>
        </authorList>
    </citation>
    <scope>NUCLEOTIDE SEQUENCE [LARGE SCALE GENOMIC DNA]</scope>
    <source>
        <strain evidence="2">1</strain>
    </source>
</reference>
<evidence type="ECO:0000313" key="3">
    <source>
        <dbReference type="Proteomes" id="UP000320055"/>
    </source>
</evidence>
<protein>
    <submittedName>
        <fullName evidence="2">Uncharacterized protein</fullName>
    </submittedName>
</protein>
<keyword evidence="3" id="KW-1185">Reference proteome</keyword>
<feature type="compositionally biased region" description="Polar residues" evidence="1">
    <location>
        <begin position="24"/>
        <end position="43"/>
    </location>
</feature>
<dbReference type="EMBL" id="CAACVJ010000500">
    <property type="protein sequence ID" value="VEP17089.1"/>
    <property type="molecule type" value="Genomic_DNA"/>
</dbReference>
<gene>
    <name evidence="2" type="ORF">H1P_5490002</name>
</gene>